<comment type="subcellular location">
    <subcellularLocation>
        <location evidence="1">Cell membrane</location>
        <topology evidence="1">Single-pass membrane protein</topology>
    </subcellularLocation>
</comment>
<dbReference type="GO" id="GO:0005886">
    <property type="term" value="C:plasma membrane"/>
    <property type="evidence" value="ECO:0007669"/>
    <property type="project" value="UniProtKB-SubCell"/>
</dbReference>
<dbReference type="PANTHER" id="PTHR46473:SF10">
    <property type="entry name" value="LD45603P-RELATED"/>
    <property type="match status" value="1"/>
</dbReference>
<evidence type="ECO:0000313" key="13">
    <source>
        <dbReference type="EMBL" id="CAF0919488.1"/>
    </source>
</evidence>
<dbReference type="GO" id="GO:0034220">
    <property type="term" value="P:monoatomic ion transmembrane transport"/>
    <property type="evidence" value="ECO:0007669"/>
    <property type="project" value="UniProtKB-KW"/>
</dbReference>
<sequence>MKSSLLHFYKVSNEVFVDALAAKNLTDQIESDEKSQLRGFIHNISLNPFGYLIISQLQLNIWSYIRKLNAIWFFDATGSIQKKVNNQKMPFLYAIIMHDTDNHQLIPFSEFVSTAHDQITISSYLLSIKSKLSVESFPEIVVVDMSWALINSITNIFNSHDVLTYLKLSFKQIFENEEIGHGFKVKIYLCSTHFLKSIIKKTKKIRVKNSVRNAFVFAFTLIQNSKTIQEIENYLVNIYNVFNNPYFERSVVYSLNLLQIKIRERNLLNIDISGERDPEQITRDIDFNRIIQESKINPSEKEEIIIQDSPFRKYFDQLIDKYKSNLDKVKCKYQIINEYFCPELFQIIQEKLYLLPLWTGILIHQSNIGYQRKTRLTNNPVENYFSILKNHYNLKNRVTSEIVAILYKRLINKNCEYYYSRSSADKNIFEKKPVEKWGPKRKKIKKKKNIYFNNFDLSRINFDLFSFESKKFADSFKTSKFFKNSREVIEKDNKEDAKEDAKEESLNELTTNENDFFNYIENSLKNKIEEMLDFESIRSEIFKTSNEFLNLIESLKKRKLFDRYNNQKFYEKFKFELKLDSHLYPIVSKPDELMNINELTFENCDFDQIKIDSYYLKNLKSLTFSYCKVKDMIFIENLRDISNLKIKNPRYSNGLLEDTFSAKNKFDKTMKIDYSKDYFLNEILYRLSKNLNELVMTGCNLISIGKFSSLSLFHLRDCNNLIELRLSNNFIEHIDDYSFEELNVLKNLYLDNNKISQITRNTFTGLKQLIYIDISNNPLVLIDDEAFSDSKEVVIQK</sequence>
<keyword evidence="7" id="KW-0677">Repeat</keyword>
<evidence type="ECO:0000256" key="3">
    <source>
        <dbReference type="ARBA" id="ARBA00022475"/>
    </source>
</evidence>
<dbReference type="SUPFAM" id="SSF52058">
    <property type="entry name" value="L domain-like"/>
    <property type="match status" value="1"/>
</dbReference>
<evidence type="ECO:0000256" key="6">
    <source>
        <dbReference type="ARBA" id="ARBA00022729"/>
    </source>
</evidence>
<keyword evidence="12" id="KW-0407">Ion channel</keyword>
<evidence type="ECO:0000256" key="12">
    <source>
        <dbReference type="ARBA" id="ARBA00023303"/>
    </source>
</evidence>
<dbReference type="InterPro" id="IPR032675">
    <property type="entry name" value="LRR_dom_sf"/>
</dbReference>
<evidence type="ECO:0000256" key="5">
    <source>
        <dbReference type="ARBA" id="ARBA00022692"/>
    </source>
</evidence>
<keyword evidence="3" id="KW-1003">Cell membrane</keyword>
<accession>A0A814B0W3</accession>
<gene>
    <name evidence="13" type="ORF">OXX778_LOCUS12310</name>
</gene>
<protein>
    <submittedName>
        <fullName evidence="13">Uncharacterized protein</fullName>
    </submittedName>
</protein>
<evidence type="ECO:0000256" key="11">
    <source>
        <dbReference type="ARBA" id="ARBA00023157"/>
    </source>
</evidence>
<evidence type="ECO:0000256" key="4">
    <source>
        <dbReference type="ARBA" id="ARBA00022614"/>
    </source>
</evidence>
<dbReference type="Proteomes" id="UP000663879">
    <property type="component" value="Unassembled WGS sequence"/>
</dbReference>
<dbReference type="PANTHER" id="PTHR46473">
    <property type="entry name" value="GH08155P"/>
    <property type="match status" value="1"/>
</dbReference>
<evidence type="ECO:0000256" key="7">
    <source>
        <dbReference type="ARBA" id="ARBA00022737"/>
    </source>
</evidence>
<keyword evidence="2" id="KW-0813">Transport</keyword>
<keyword evidence="10" id="KW-0472">Membrane</keyword>
<evidence type="ECO:0000256" key="1">
    <source>
        <dbReference type="ARBA" id="ARBA00004162"/>
    </source>
</evidence>
<dbReference type="OrthoDB" id="6617931at2759"/>
<reference evidence="13" key="1">
    <citation type="submission" date="2021-02" db="EMBL/GenBank/DDBJ databases">
        <authorList>
            <person name="Nowell W R."/>
        </authorList>
    </citation>
    <scope>NUCLEOTIDE SEQUENCE</scope>
    <source>
        <strain evidence="13">Ploen Becks lab</strain>
    </source>
</reference>
<dbReference type="AlphaFoldDB" id="A0A814B0W3"/>
<keyword evidence="11" id="KW-1015">Disulfide bond</keyword>
<name>A0A814B0W3_9BILA</name>
<dbReference type="InterPro" id="IPR001611">
    <property type="entry name" value="Leu-rich_rpt"/>
</dbReference>
<evidence type="ECO:0000256" key="8">
    <source>
        <dbReference type="ARBA" id="ARBA00022989"/>
    </source>
</evidence>
<evidence type="ECO:0000256" key="10">
    <source>
        <dbReference type="ARBA" id="ARBA00023136"/>
    </source>
</evidence>
<keyword evidence="6" id="KW-0732">Signal</keyword>
<evidence type="ECO:0000256" key="9">
    <source>
        <dbReference type="ARBA" id="ARBA00023065"/>
    </source>
</evidence>
<dbReference type="InterPro" id="IPR003591">
    <property type="entry name" value="Leu-rich_rpt_typical-subtyp"/>
</dbReference>
<keyword evidence="14" id="KW-1185">Reference proteome</keyword>
<dbReference type="PROSITE" id="PS51450">
    <property type="entry name" value="LRR"/>
    <property type="match status" value="1"/>
</dbReference>
<keyword evidence="4" id="KW-0433">Leucine-rich repeat</keyword>
<keyword evidence="5" id="KW-0812">Transmembrane</keyword>
<comment type="caution">
    <text evidence="13">The sequence shown here is derived from an EMBL/GenBank/DDBJ whole genome shotgun (WGS) entry which is preliminary data.</text>
</comment>
<dbReference type="Pfam" id="PF13855">
    <property type="entry name" value="LRR_8"/>
    <property type="match status" value="1"/>
</dbReference>
<keyword evidence="8" id="KW-1133">Transmembrane helix</keyword>
<dbReference type="InterPro" id="IPR051432">
    <property type="entry name" value="KCNMA1_auxiliary"/>
</dbReference>
<organism evidence="13 14">
    <name type="scientific">Brachionus calyciflorus</name>
    <dbReference type="NCBI Taxonomy" id="104777"/>
    <lineage>
        <taxon>Eukaryota</taxon>
        <taxon>Metazoa</taxon>
        <taxon>Spiralia</taxon>
        <taxon>Gnathifera</taxon>
        <taxon>Rotifera</taxon>
        <taxon>Eurotatoria</taxon>
        <taxon>Monogononta</taxon>
        <taxon>Pseudotrocha</taxon>
        <taxon>Ploima</taxon>
        <taxon>Brachionidae</taxon>
        <taxon>Brachionus</taxon>
    </lineage>
</organism>
<dbReference type="SMART" id="SM00369">
    <property type="entry name" value="LRR_TYP"/>
    <property type="match status" value="3"/>
</dbReference>
<keyword evidence="9" id="KW-0406">Ion transport</keyword>
<dbReference type="EMBL" id="CAJNOC010002212">
    <property type="protein sequence ID" value="CAF0919488.1"/>
    <property type="molecule type" value="Genomic_DNA"/>
</dbReference>
<dbReference type="Gene3D" id="3.80.10.10">
    <property type="entry name" value="Ribonuclease Inhibitor"/>
    <property type="match status" value="1"/>
</dbReference>
<proteinExistence type="predicted"/>
<evidence type="ECO:0000313" key="14">
    <source>
        <dbReference type="Proteomes" id="UP000663879"/>
    </source>
</evidence>
<evidence type="ECO:0000256" key="2">
    <source>
        <dbReference type="ARBA" id="ARBA00022448"/>
    </source>
</evidence>